<dbReference type="InterPro" id="IPR006652">
    <property type="entry name" value="Kelch_1"/>
</dbReference>
<dbReference type="InterPro" id="IPR001810">
    <property type="entry name" value="F-box_dom"/>
</dbReference>
<dbReference type="InterPro" id="IPR036047">
    <property type="entry name" value="F-box-like_dom_sf"/>
</dbReference>
<reference evidence="5" key="1">
    <citation type="submission" date="2015-07" db="EMBL/GenBank/DDBJ databases">
        <title>Transcriptome Assembly of Anthurium amnicola.</title>
        <authorList>
            <person name="Suzuki J."/>
        </authorList>
    </citation>
    <scope>NUCLEOTIDE SEQUENCE</scope>
</reference>
<evidence type="ECO:0000313" key="4">
    <source>
        <dbReference type="EMBL" id="JAT49677.1"/>
    </source>
</evidence>
<dbReference type="EMBL" id="GDJX01018259">
    <property type="protein sequence ID" value="JAT49677.1"/>
    <property type="molecule type" value="Transcribed_RNA"/>
</dbReference>
<dbReference type="SMART" id="SM00256">
    <property type="entry name" value="FBOX"/>
    <property type="match status" value="1"/>
</dbReference>
<keyword evidence="1" id="KW-0880">Kelch repeat</keyword>
<dbReference type="EMBL" id="GDJX01006456">
    <property type="protein sequence ID" value="JAT61480.1"/>
    <property type="molecule type" value="Transcribed_RNA"/>
</dbReference>
<dbReference type="Pfam" id="PF00646">
    <property type="entry name" value="F-box"/>
    <property type="match status" value="1"/>
</dbReference>
<feature type="domain" description="F-box" evidence="3">
    <location>
        <begin position="25"/>
        <end position="64"/>
    </location>
</feature>
<keyword evidence="2" id="KW-0677">Repeat</keyword>
<dbReference type="CDD" id="cd22152">
    <property type="entry name" value="F-box_AtAFR-like"/>
    <property type="match status" value="1"/>
</dbReference>
<organism evidence="5">
    <name type="scientific">Anthurium amnicola</name>
    <dbReference type="NCBI Taxonomy" id="1678845"/>
    <lineage>
        <taxon>Eukaryota</taxon>
        <taxon>Viridiplantae</taxon>
        <taxon>Streptophyta</taxon>
        <taxon>Embryophyta</taxon>
        <taxon>Tracheophyta</taxon>
        <taxon>Spermatophyta</taxon>
        <taxon>Magnoliopsida</taxon>
        <taxon>Liliopsida</taxon>
        <taxon>Araceae</taxon>
        <taxon>Pothoideae</taxon>
        <taxon>Potheae</taxon>
        <taxon>Anthurium</taxon>
    </lineage>
</organism>
<protein>
    <submittedName>
        <fullName evidence="5">F-box/kelch-repeat protein SKIP4</fullName>
    </submittedName>
</protein>
<dbReference type="AlphaFoldDB" id="A0A1D1Z3K6"/>
<name>A0A1D1Z3K6_9ARAE</name>
<gene>
    <name evidence="5" type="primary">SKIP4_2</name>
    <name evidence="4" type="synonym">SKIP4_3</name>
    <name evidence="5" type="ORF">g.47959</name>
    <name evidence="4" type="ORF">g.47962</name>
</gene>
<dbReference type="PANTHER" id="PTHR46344">
    <property type="entry name" value="OS02G0202900 PROTEIN"/>
    <property type="match status" value="1"/>
</dbReference>
<evidence type="ECO:0000259" key="3">
    <source>
        <dbReference type="SMART" id="SM00256"/>
    </source>
</evidence>
<dbReference type="Pfam" id="PF01344">
    <property type="entry name" value="Kelch_1"/>
    <property type="match status" value="1"/>
</dbReference>
<evidence type="ECO:0000256" key="1">
    <source>
        <dbReference type="ARBA" id="ARBA00022441"/>
    </source>
</evidence>
<dbReference type="SUPFAM" id="SSF117281">
    <property type="entry name" value="Kelch motif"/>
    <property type="match status" value="1"/>
</dbReference>
<accession>A0A1D1Z3K6</accession>
<dbReference type="Gene3D" id="2.120.10.80">
    <property type="entry name" value="Kelch-type beta propeller"/>
    <property type="match status" value="1"/>
</dbReference>
<proteinExistence type="predicted"/>
<sequence length="358" mass="40240">MASVSSALGKSGQIDELYSPLINGLPDDIALLCLARIPRRYHNILRCVSKRWKALLYSEEWLCCRQKQDLQETWIYAICRHNKRRNCYYVFDPSSARRHWTCLQGVPPQCLKRDGMAFETVGSKLYILGGCTWGEDATDDVYFYDASMNAWAKSTPMPTARCYFATAVLGDRLYATDGAGMDSTLFQSWDTYESHSDHWIPSRAQKVAAGIQKSIALDGKIYTIHEDSNEFHYAGVFDPSDNEWEHLNSEIALCWRGPTVVIDGTLFMLDETSGVKLMRWQRETGDWVRVGRLSTRLVKPPCQLVAVGRTIVVIGKGLSTIFIDVDKSSNVGGMLVSSFSLPELDSDISVLSCKTISI</sequence>
<dbReference type="SMART" id="SM00612">
    <property type="entry name" value="Kelch"/>
    <property type="match status" value="1"/>
</dbReference>
<dbReference type="PANTHER" id="PTHR46344:SF26">
    <property type="entry name" value="F-BOX DOMAIN-CONTAINING PROTEIN"/>
    <property type="match status" value="1"/>
</dbReference>
<dbReference type="SUPFAM" id="SSF81383">
    <property type="entry name" value="F-box domain"/>
    <property type="match status" value="1"/>
</dbReference>
<evidence type="ECO:0000256" key="2">
    <source>
        <dbReference type="ARBA" id="ARBA00022737"/>
    </source>
</evidence>
<dbReference type="InterPro" id="IPR015915">
    <property type="entry name" value="Kelch-typ_b-propeller"/>
</dbReference>
<evidence type="ECO:0000313" key="5">
    <source>
        <dbReference type="EMBL" id="JAT61480.1"/>
    </source>
</evidence>